<accession>Q948F7</accession>
<protein>
    <submittedName>
        <fullName evidence="3">Uncharacterized protein OSJNBa0049O12.17</fullName>
    </submittedName>
</protein>
<dbReference type="AlphaFoldDB" id="Q948F7"/>
<evidence type="ECO:0000313" key="3">
    <source>
        <dbReference type="EMBL" id="AAK98705.1"/>
    </source>
</evidence>
<feature type="region of interest" description="Disordered" evidence="2">
    <location>
        <begin position="165"/>
        <end position="207"/>
    </location>
</feature>
<sequence>MGSMYRHLRDRSSRRRRFSPAWRQELARQESPGVAGGRRQGRWCRSWHGRRIGRDDQEVRARTANTIDIDHDLEILVVIFACYDNIGTERSAYFRQIEEDVGTHPAAILELKDAVGAFQSMDMGELARFEGFPSKKLEALRMAAALYSKLDGVVATPIKVTSLTRQQQDRYAAPPDEHARLEQHQQAAHAHPCGDELTDPERSRRKHCTGVKRAQCQLY</sequence>
<gene>
    <name evidence="3" type="primary">OSJNBa0049O12.17</name>
</gene>
<keyword evidence="1" id="KW-0175">Coiled coil</keyword>
<name>Q948F7_ORYSA</name>
<proteinExistence type="predicted"/>
<evidence type="ECO:0000256" key="1">
    <source>
        <dbReference type="ARBA" id="ARBA00023054"/>
    </source>
</evidence>
<dbReference type="EMBL" id="AC069158">
    <property type="protein sequence ID" value="AAK98705.1"/>
    <property type="molecule type" value="Genomic_DNA"/>
</dbReference>
<dbReference type="PANTHER" id="PTHR31342">
    <property type="entry name" value="PROTEIN CHUP1, CHLOROPLASTIC"/>
    <property type="match status" value="1"/>
</dbReference>
<evidence type="ECO:0000256" key="2">
    <source>
        <dbReference type="SAM" id="MobiDB-lite"/>
    </source>
</evidence>
<reference evidence="3" key="1">
    <citation type="submission" date="2001-09" db="EMBL/GenBank/DDBJ databases">
        <title>Genomic Sequence for Oryza sativa, Nipponbare strain, clone OSJNBa0049O12, from chromosome 2, complete sequence.</title>
        <authorList>
            <person name="Spiegel L."/>
            <person name="Nascimento L."/>
            <person name="de la Bastide M."/>
            <person name="Kirchoff K."/>
            <person name="Preston R."/>
            <person name="King L."/>
            <person name="Vil M.D."/>
            <person name="Baker J."/>
            <person name="Zutavern T."/>
            <person name="Santos L."/>
            <person name="Miller B."/>
            <person name="Kuit K."/>
            <person name="Cunnius D.M."/>
            <person name="Balija V."/>
            <person name="Shah R."/>
            <person name="Bahret A."/>
            <person name="Bell M."/>
            <person name="Yang C."/>
            <person name="Palmer L."/>
            <person name="O'Shaughnessy A."/>
            <person name="Dedhia N."/>
            <person name="McCombie W.R."/>
        </authorList>
    </citation>
    <scope>NUCLEOTIDE SEQUENCE</scope>
    <source>
        <strain evidence="3">Nipponbare</strain>
    </source>
</reference>
<organism evidence="3">
    <name type="scientific">Oryza sativa</name>
    <name type="common">Rice</name>
    <dbReference type="NCBI Taxonomy" id="4530"/>
    <lineage>
        <taxon>Eukaryota</taxon>
        <taxon>Viridiplantae</taxon>
        <taxon>Streptophyta</taxon>
        <taxon>Embryophyta</taxon>
        <taxon>Tracheophyta</taxon>
        <taxon>Spermatophyta</taxon>
        <taxon>Magnoliopsida</taxon>
        <taxon>Liliopsida</taxon>
        <taxon>Poales</taxon>
        <taxon>Poaceae</taxon>
        <taxon>BOP clade</taxon>
        <taxon>Oryzoideae</taxon>
        <taxon>Oryzeae</taxon>
        <taxon>Oryzinae</taxon>
        <taxon>Oryza</taxon>
    </lineage>
</organism>
<dbReference type="InterPro" id="IPR040265">
    <property type="entry name" value="CHUP1/IPGA1-like"/>
</dbReference>
<dbReference type="PANTHER" id="PTHR31342:SF16">
    <property type="entry name" value="TALIN_MIDDLE DOMAIN-CONTAINING PROTEIN"/>
    <property type="match status" value="1"/>
</dbReference>